<dbReference type="Pfam" id="PF26079">
    <property type="entry name" value="Baseplate_J_C"/>
    <property type="match status" value="1"/>
</dbReference>
<dbReference type="Pfam" id="PF26078">
    <property type="entry name" value="Baseplate_J_M"/>
    <property type="match status" value="1"/>
</dbReference>
<evidence type="ECO:0000313" key="4">
    <source>
        <dbReference type="Proteomes" id="UP000037632"/>
    </source>
</evidence>
<dbReference type="Proteomes" id="UP000037632">
    <property type="component" value="Unassembled WGS sequence"/>
</dbReference>
<accession>A0AB34TKK4</accession>
<organism evidence="3 4">
    <name type="scientific">Stenotrophomonas maltophilia</name>
    <name type="common">Pseudomonas maltophilia</name>
    <name type="synonym">Xanthomonas maltophilia</name>
    <dbReference type="NCBI Taxonomy" id="40324"/>
    <lineage>
        <taxon>Bacteria</taxon>
        <taxon>Pseudomonadati</taxon>
        <taxon>Pseudomonadota</taxon>
        <taxon>Gammaproteobacteria</taxon>
        <taxon>Lysobacterales</taxon>
        <taxon>Lysobacteraceae</taxon>
        <taxon>Stenotrophomonas</taxon>
        <taxon>Stenotrophomonas maltophilia group</taxon>
    </lineage>
</organism>
<name>A0AB34TKK4_STEMA</name>
<dbReference type="AlphaFoldDB" id="A0AB34TKK4"/>
<dbReference type="InterPro" id="IPR058530">
    <property type="entry name" value="Baseplate_J-like_C"/>
</dbReference>
<feature type="domain" description="Baseplate J-like central" evidence="1">
    <location>
        <begin position="131"/>
        <end position="203"/>
    </location>
</feature>
<protein>
    <submittedName>
        <fullName evidence="3">Baseplate assembly protein</fullName>
    </submittedName>
</protein>
<dbReference type="PANTHER" id="PTHR35862">
    <property type="entry name" value="FELS-2 PROPHAGE PROTEIN"/>
    <property type="match status" value="1"/>
</dbReference>
<proteinExistence type="predicted"/>
<dbReference type="PANTHER" id="PTHR35862:SF1">
    <property type="entry name" value="FELS-2 PROPHAGE PROTEIN"/>
    <property type="match status" value="1"/>
</dbReference>
<dbReference type="RefSeq" id="WP_014648133.1">
    <property type="nucleotide sequence ID" value="NZ_JZIW01000001.1"/>
</dbReference>
<dbReference type="PIRSF" id="PIRSF020481">
    <property type="entry name" value="BAP"/>
    <property type="match status" value="1"/>
</dbReference>
<sequence length="296" mass="31965">MSTFTAIEVDKLPAPDIFEQRSFESIYAERLAEFRRLCPEYTAVVESDPVVKILQASAYREVLLREQFNQRARGLLLPYSQGGDLDNLAVPYGVQRKLLTPADPETGTPAVYESDSDFRRRIQLAPEGLSVAGPEGAYIFHTLSADVAVLDASVASPSPGEVVVTVLSREGDGTPSAQLLAAVESALLNGNVRPLTDHVTVAAATIEPYEVRAQLTTFNGPDSALVIAEANRRMRLFLSQSQRLGRDVPLSALYSALHVEGVQRVQLDSPAADITVSPQSAAYCTAVVIEHVGTND</sequence>
<reference evidence="3 4" key="1">
    <citation type="journal article" date="2015" name="Antimicrob. Agents Chemother.">
        <title>Whole-Genome Sequencing Identifies Emergence of a Quinolone Resistance Mutation in a Case of Stenotrophomonas maltophilia Bacteremia.</title>
        <authorList>
            <person name="Pak T.R."/>
            <person name="Altman D.R."/>
            <person name="Attie O."/>
            <person name="Sebra R."/>
            <person name="Hamula C.L."/>
            <person name="Lewis M."/>
            <person name="Deikus G."/>
            <person name="Newman L.C."/>
            <person name="Fang G."/>
            <person name="Hand J."/>
            <person name="Papel G."/>
            <person name="Wallach F."/>
            <person name="Schadt E.E."/>
            <person name="Huprikar S."/>
            <person name="van Bakel H."/>
            <person name="Kasarskis A."/>
            <person name="Bashir A."/>
        </authorList>
    </citation>
    <scope>NUCLEOTIDE SEQUENCE [LARGE SCALE GENOMIC DNA]</scope>
    <source>
        <strain evidence="3 4">ISMMS6</strain>
    </source>
</reference>
<dbReference type="InterPro" id="IPR052726">
    <property type="entry name" value="Phage_Baseplate_Hub"/>
</dbReference>
<feature type="domain" description="Baseplate J-like C-terminal" evidence="2">
    <location>
        <begin position="209"/>
        <end position="289"/>
    </location>
</feature>
<evidence type="ECO:0000259" key="2">
    <source>
        <dbReference type="Pfam" id="PF26079"/>
    </source>
</evidence>
<evidence type="ECO:0000313" key="3">
    <source>
        <dbReference type="EMBL" id="KOO83547.1"/>
    </source>
</evidence>
<evidence type="ECO:0000259" key="1">
    <source>
        <dbReference type="Pfam" id="PF26078"/>
    </source>
</evidence>
<comment type="caution">
    <text evidence="3">The sequence shown here is derived from an EMBL/GenBank/DDBJ whole genome shotgun (WGS) entry which is preliminary data.</text>
</comment>
<gene>
    <name evidence="3" type="ORF">VL23_10145</name>
</gene>
<dbReference type="InterPro" id="IPR058531">
    <property type="entry name" value="Baseplate_J_M"/>
</dbReference>
<dbReference type="InterPro" id="IPR014507">
    <property type="entry name" value="Baseplate_assembly_J_pred"/>
</dbReference>
<dbReference type="EMBL" id="JZIW01000001">
    <property type="protein sequence ID" value="KOO83547.1"/>
    <property type="molecule type" value="Genomic_DNA"/>
</dbReference>